<evidence type="ECO:0000313" key="8">
    <source>
        <dbReference type="EMBL" id="MEX5728351.1"/>
    </source>
</evidence>
<keyword evidence="3 4" id="KW-0408">Iron</keyword>
<comment type="caution">
    <text evidence="8">The sequence shown here is derived from an EMBL/GenBank/DDBJ whole genome shotgun (WGS) entry which is preliminary data.</text>
</comment>
<dbReference type="PROSITE" id="PS51007">
    <property type="entry name" value="CYTC"/>
    <property type="match status" value="1"/>
</dbReference>
<evidence type="ECO:0000313" key="9">
    <source>
        <dbReference type="Proteomes" id="UP001560019"/>
    </source>
</evidence>
<feature type="region of interest" description="Disordered" evidence="5">
    <location>
        <begin position="58"/>
        <end position="79"/>
    </location>
</feature>
<organism evidence="8 9">
    <name type="scientific">Rhodovulum iodosum</name>
    <dbReference type="NCBI Taxonomy" id="68291"/>
    <lineage>
        <taxon>Bacteria</taxon>
        <taxon>Pseudomonadati</taxon>
        <taxon>Pseudomonadota</taxon>
        <taxon>Alphaproteobacteria</taxon>
        <taxon>Rhodobacterales</taxon>
        <taxon>Paracoccaceae</taxon>
        <taxon>Rhodovulum</taxon>
    </lineage>
</organism>
<accession>A0ABV3XSN6</accession>
<feature type="domain" description="Cytochrome c" evidence="7">
    <location>
        <begin position="40"/>
        <end position="132"/>
    </location>
</feature>
<dbReference type="Pfam" id="PF09086">
    <property type="entry name" value="DUF1924"/>
    <property type="match status" value="1"/>
</dbReference>
<evidence type="ECO:0000256" key="5">
    <source>
        <dbReference type="SAM" id="MobiDB-lite"/>
    </source>
</evidence>
<keyword evidence="1 4" id="KW-0349">Heme</keyword>
<keyword evidence="2 4" id="KW-0479">Metal-binding</keyword>
<dbReference type="InterPro" id="IPR036909">
    <property type="entry name" value="Cyt_c-like_dom_sf"/>
</dbReference>
<evidence type="ECO:0000256" key="1">
    <source>
        <dbReference type="ARBA" id="ARBA00022617"/>
    </source>
</evidence>
<dbReference type="SUPFAM" id="SSF46626">
    <property type="entry name" value="Cytochrome c"/>
    <property type="match status" value="1"/>
</dbReference>
<evidence type="ECO:0000259" key="7">
    <source>
        <dbReference type="PROSITE" id="PS51007"/>
    </source>
</evidence>
<gene>
    <name evidence="8" type="ORF">Ga0609869_001704</name>
</gene>
<sequence length="132" mass="13335">MKTFTLAVLLLAGAAAPAVAQDTSPAKLIAGYEAAAGTAADPAAGKDLFLAEHGGGKPETPSCTTCHTADPRAGGQTRAGKAIDPLAPAANGQRMTDTGKVEKWFGRNCNSVLGRDCTAAEKANIIAWLASL</sequence>
<protein>
    <submittedName>
        <fullName evidence="8">Mono/diheme cytochrome c family protein</fullName>
    </submittedName>
</protein>
<feature type="signal peptide" evidence="6">
    <location>
        <begin position="1"/>
        <end position="20"/>
    </location>
</feature>
<evidence type="ECO:0000256" key="4">
    <source>
        <dbReference type="PROSITE-ProRule" id="PRU00433"/>
    </source>
</evidence>
<dbReference type="Gene3D" id="1.10.760.10">
    <property type="entry name" value="Cytochrome c-like domain"/>
    <property type="match status" value="1"/>
</dbReference>
<dbReference type="InterPro" id="IPR015170">
    <property type="entry name" value="DUF1924_SHP"/>
</dbReference>
<keyword evidence="6" id="KW-0732">Signal</keyword>
<proteinExistence type="predicted"/>
<evidence type="ECO:0000256" key="6">
    <source>
        <dbReference type="SAM" id="SignalP"/>
    </source>
</evidence>
<dbReference type="EMBL" id="JBEHHI010000001">
    <property type="protein sequence ID" value="MEX5728351.1"/>
    <property type="molecule type" value="Genomic_DNA"/>
</dbReference>
<evidence type="ECO:0000256" key="2">
    <source>
        <dbReference type="ARBA" id="ARBA00022723"/>
    </source>
</evidence>
<evidence type="ECO:0000256" key="3">
    <source>
        <dbReference type="ARBA" id="ARBA00023004"/>
    </source>
</evidence>
<reference evidence="8 9" key="1">
    <citation type="submission" date="2024-06" db="EMBL/GenBank/DDBJ databases">
        <title>Genome of Rhodovulum iodosum, a marine photoferrotroph.</title>
        <authorList>
            <person name="Bianchini G."/>
            <person name="Nikeleit V."/>
            <person name="Kappler A."/>
            <person name="Bryce C."/>
            <person name="Sanchez-Baracaldo P."/>
        </authorList>
    </citation>
    <scope>NUCLEOTIDE SEQUENCE [LARGE SCALE GENOMIC DNA]</scope>
    <source>
        <strain evidence="8 9">UT/N1</strain>
    </source>
</reference>
<dbReference type="RefSeq" id="WP_125408686.1">
    <property type="nucleotide sequence ID" value="NZ_JBEHHI010000001.1"/>
</dbReference>
<dbReference type="InterPro" id="IPR009056">
    <property type="entry name" value="Cyt_c-like_dom"/>
</dbReference>
<name>A0ABV3XSN6_9RHOB</name>
<dbReference type="Proteomes" id="UP001560019">
    <property type="component" value="Unassembled WGS sequence"/>
</dbReference>
<feature type="chain" id="PRO_5047301580" evidence="6">
    <location>
        <begin position="21"/>
        <end position="132"/>
    </location>
</feature>
<keyword evidence="9" id="KW-1185">Reference proteome</keyword>